<dbReference type="VEuPathDB" id="TriTrypDB:TcCLB.509065.33"/>
<comment type="caution">
    <text evidence="1">The sequence shown here is derived from an EMBL/GenBank/DDBJ whole genome shotgun (WGS) entry which is preliminary data.</text>
</comment>
<dbReference type="Proteomes" id="UP000246121">
    <property type="component" value="Unassembled WGS sequence"/>
</dbReference>
<dbReference type="VEuPathDB" id="TriTrypDB:TcYC6_0098190"/>
<dbReference type="VEuPathDB" id="TriTrypDB:TcCL_NonESM02954"/>
<evidence type="ECO:0000313" key="1">
    <source>
        <dbReference type="EMBL" id="PWU96696.1"/>
    </source>
</evidence>
<protein>
    <submittedName>
        <fullName evidence="1">Uncharacterized protein</fullName>
    </submittedName>
</protein>
<dbReference type="VEuPathDB" id="TriTrypDB:TcBrA4_0028010"/>
<dbReference type="VEuPathDB" id="TriTrypDB:TcG_01024"/>
<sequence>MSHFIRTSVAAVGLCGAGAILYRCCWTHRPSPEDKKELLRLSAVALSSEVVDTVLFRDGETLKLLRRFVKDVGLHPDTVGTLKSYVKEEFTTNKETVGALRKFVVEDIICDTWVRDELISMSKETGKEIIQDRAIYPGLSMHLLASAAQEGLQTPAFKDALRCALRFAFWVALAGFSPEFIFKEMKNRNHK</sequence>
<gene>
    <name evidence="1" type="ORF">C4B63_18g236</name>
</gene>
<dbReference type="VEuPathDB" id="TriTrypDB:C3747_104g53"/>
<name>A0A2V2VLV5_TRYCR</name>
<organism evidence="1 2">
    <name type="scientific">Trypanosoma cruzi</name>
    <dbReference type="NCBI Taxonomy" id="5693"/>
    <lineage>
        <taxon>Eukaryota</taxon>
        <taxon>Discoba</taxon>
        <taxon>Euglenozoa</taxon>
        <taxon>Kinetoplastea</taxon>
        <taxon>Metakinetoplastina</taxon>
        <taxon>Trypanosomatida</taxon>
        <taxon>Trypanosomatidae</taxon>
        <taxon>Trypanosoma</taxon>
        <taxon>Schizotrypanum</taxon>
    </lineage>
</organism>
<dbReference type="AlphaFoldDB" id="A0A2V2VLV5"/>
<reference evidence="1 2" key="1">
    <citation type="journal article" date="2018" name="Microb. Genom.">
        <title>Expanding an expanded genome: long-read sequencing of Trypanosoma cruzi.</title>
        <authorList>
            <person name="Berna L."/>
            <person name="Rodriguez M."/>
            <person name="Chiribao M.L."/>
            <person name="Parodi-Talice A."/>
            <person name="Pita S."/>
            <person name="Rijo G."/>
            <person name="Alvarez-Valin F."/>
            <person name="Robello C."/>
        </authorList>
    </citation>
    <scope>NUCLEOTIDE SEQUENCE [LARGE SCALE GENOMIC DNA]</scope>
    <source>
        <strain evidence="1 2">Dm28c</strain>
    </source>
</reference>
<accession>A0A2V2VLV5</accession>
<dbReference type="VEuPathDB" id="TriTrypDB:TcCLB.506943.23"/>
<proteinExistence type="predicted"/>
<dbReference type="VEuPathDB" id="TriTrypDB:C4B63_18g236"/>
<dbReference type="EMBL" id="PRFA01000018">
    <property type="protein sequence ID" value="PWU96696.1"/>
    <property type="molecule type" value="Genomic_DNA"/>
</dbReference>
<evidence type="ECO:0000313" key="2">
    <source>
        <dbReference type="Proteomes" id="UP000246121"/>
    </source>
</evidence>
<dbReference type="VEuPathDB" id="TriTrypDB:BCY84_01120"/>